<proteinExistence type="predicted"/>
<dbReference type="EMBL" id="ML739093">
    <property type="protein sequence ID" value="KAE8353606.1"/>
    <property type="molecule type" value="Genomic_DNA"/>
</dbReference>
<dbReference type="GO" id="GO:0070941">
    <property type="term" value="P:eisosome assembly"/>
    <property type="evidence" value="ECO:0007669"/>
    <property type="project" value="TreeGrafter"/>
</dbReference>
<name>A0A5N6Z9T1_9EURO</name>
<feature type="compositionally biased region" description="Basic and acidic residues" evidence="2">
    <location>
        <begin position="410"/>
        <end position="436"/>
    </location>
</feature>
<dbReference type="Pfam" id="PF13805">
    <property type="entry name" value="Pil1"/>
    <property type="match status" value="1"/>
</dbReference>
<protein>
    <submittedName>
        <fullName evidence="3">Eisosome component PIL1-domain-containing protein</fullName>
    </submittedName>
</protein>
<evidence type="ECO:0000256" key="2">
    <source>
        <dbReference type="SAM" id="MobiDB-lite"/>
    </source>
</evidence>
<organism evidence="3 4">
    <name type="scientific">Aspergillus coremiiformis</name>
    <dbReference type="NCBI Taxonomy" id="138285"/>
    <lineage>
        <taxon>Eukaryota</taxon>
        <taxon>Fungi</taxon>
        <taxon>Dikarya</taxon>
        <taxon>Ascomycota</taxon>
        <taxon>Pezizomycotina</taxon>
        <taxon>Eurotiomycetes</taxon>
        <taxon>Eurotiomycetidae</taxon>
        <taxon>Eurotiales</taxon>
        <taxon>Aspergillaceae</taxon>
        <taxon>Aspergillus</taxon>
        <taxon>Aspergillus subgen. Circumdati</taxon>
    </lineage>
</organism>
<dbReference type="PANTHER" id="PTHR31962:SF4">
    <property type="entry name" value="PRIMARY COMPONENT OF EISOSOMES (EUROFUNG)"/>
    <property type="match status" value="1"/>
</dbReference>
<feature type="compositionally biased region" description="Low complexity" evidence="2">
    <location>
        <begin position="313"/>
        <end position="325"/>
    </location>
</feature>
<dbReference type="Gene3D" id="1.20.1270.60">
    <property type="entry name" value="Arfaptin homology (AH) domain/BAR domain"/>
    <property type="match status" value="1"/>
</dbReference>
<feature type="region of interest" description="Disordered" evidence="2">
    <location>
        <begin position="313"/>
        <end position="332"/>
    </location>
</feature>
<reference evidence="4" key="1">
    <citation type="submission" date="2019-04" db="EMBL/GenBank/DDBJ databases">
        <title>Friends and foes A comparative genomics studyof 23 Aspergillus species from section Flavi.</title>
        <authorList>
            <consortium name="DOE Joint Genome Institute"/>
            <person name="Kjaerbolling I."/>
            <person name="Vesth T."/>
            <person name="Frisvad J.C."/>
            <person name="Nybo J.L."/>
            <person name="Theobald S."/>
            <person name="Kildgaard S."/>
            <person name="Isbrandt T."/>
            <person name="Kuo A."/>
            <person name="Sato A."/>
            <person name="Lyhne E.K."/>
            <person name="Kogle M.E."/>
            <person name="Wiebenga A."/>
            <person name="Kun R.S."/>
            <person name="Lubbers R.J."/>
            <person name="Makela M.R."/>
            <person name="Barry K."/>
            <person name="Chovatia M."/>
            <person name="Clum A."/>
            <person name="Daum C."/>
            <person name="Haridas S."/>
            <person name="He G."/>
            <person name="LaButti K."/>
            <person name="Lipzen A."/>
            <person name="Mondo S."/>
            <person name="Riley R."/>
            <person name="Salamov A."/>
            <person name="Simmons B.A."/>
            <person name="Magnuson J.K."/>
            <person name="Henrissat B."/>
            <person name="Mortensen U.H."/>
            <person name="Larsen T.O."/>
            <person name="Devries R.P."/>
            <person name="Grigoriev I.V."/>
            <person name="Machida M."/>
            <person name="Baker S.E."/>
            <person name="Andersen M.R."/>
        </authorList>
    </citation>
    <scope>NUCLEOTIDE SEQUENCE [LARGE SCALE GENOMIC DNA]</scope>
    <source>
        <strain evidence="4">CBS 553.77</strain>
    </source>
</reference>
<accession>A0A5N6Z9T1</accession>
<dbReference type="InterPro" id="IPR027267">
    <property type="entry name" value="AH/BAR_dom_sf"/>
</dbReference>
<keyword evidence="1" id="KW-0597">Phosphoprotein</keyword>
<keyword evidence="4" id="KW-1185">Reference proteome</keyword>
<dbReference type="GO" id="GO:0008289">
    <property type="term" value="F:lipid binding"/>
    <property type="evidence" value="ECO:0007669"/>
    <property type="project" value="TreeGrafter"/>
</dbReference>
<dbReference type="InterPro" id="IPR028245">
    <property type="entry name" value="PIL1/LSP1"/>
</dbReference>
<evidence type="ECO:0000256" key="1">
    <source>
        <dbReference type="ARBA" id="ARBA00022553"/>
    </source>
</evidence>
<dbReference type="GO" id="GO:0006897">
    <property type="term" value="P:endocytosis"/>
    <property type="evidence" value="ECO:0007669"/>
    <property type="project" value="TreeGrafter"/>
</dbReference>
<dbReference type="AlphaFoldDB" id="A0A5N6Z9T1"/>
<dbReference type="FunFam" id="1.20.1270.60:FF:000005">
    <property type="entry name" value="Sphingolipid long chain base-responsive pil1"/>
    <property type="match status" value="1"/>
</dbReference>
<feature type="region of interest" description="Disordered" evidence="2">
    <location>
        <begin position="238"/>
        <end position="263"/>
    </location>
</feature>
<dbReference type="GO" id="GO:0036286">
    <property type="term" value="C:eisosome filament"/>
    <property type="evidence" value="ECO:0007669"/>
    <property type="project" value="TreeGrafter"/>
</dbReference>
<dbReference type="Proteomes" id="UP000327118">
    <property type="component" value="Unassembled WGS sequence"/>
</dbReference>
<evidence type="ECO:0000313" key="4">
    <source>
        <dbReference type="Proteomes" id="UP000327118"/>
    </source>
</evidence>
<dbReference type="GO" id="GO:0005886">
    <property type="term" value="C:plasma membrane"/>
    <property type="evidence" value="ECO:0007669"/>
    <property type="project" value="TreeGrafter"/>
</dbReference>
<sequence length="487" mass="53205">MQQPELSKRMNRLIKNENAAIGAYEKAGRERVSIAKELSDWGEATEDEAVSDITDKLGVLLAEMGDQEELFATYLEEYRTVLKHIRETESSVHPSRNHRARIQDDIAKQKIKDPESIKLETLEQELVRAEAQSLVAEAQLTNMTRARLKEAFDIHLAAVIERGEKQVLLARHARRLLSILDDTPMVPGEPRPEYDRGDEATRIISDAERDLRSWESTTVPIPTAAGHMRDSTLLPAPAARAARDSKALATGESEVDGPVARDFNRDIHESATDARYTDGYLPRVQDIDAYGSRAQSTIVYVPGTQERVVPDAEAPGLPEPAAEPARSPYKGPIDTISYIPGTKQRIDPLTGAELGESSADGAKGVYGGALDVTGHPSGVSHTMDTILGTKEQIEPVSADEGFDESVTDTAREVNGHPQGDTKADESITDPTRHFDEPSTELNEGAKATQVTDDVNGSILAEVKSAREKLQEQPQAVLGIPRTVAVPY</sequence>
<dbReference type="PANTHER" id="PTHR31962">
    <property type="entry name" value="SPHINGOLIPID LONG CHAIN BASE-RESPONSIVE PROTEIN PIL1"/>
    <property type="match status" value="1"/>
</dbReference>
<gene>
    <name evidence="3" type="ORF">BDV28DRAFT_147912</name>
</gene>
<evidence type="ECO:0000313" key="3">
    <source>
        <dbReference type="EMBL" id="KAE8353606.1"/>
    </source>
</evidence>
<feature type="region of interest" description="Disordered" evidence="2">
    <location>
        <begin position="410"/>
        <end position="449"/>
    </location>
</feature>
<dbReference type="OrthoDB" id="5599269at2759"/>